<feature type="compositionally biased region" description="Acidic residues" evidence="1">
    <location>
        <begin position="1"/>
        <end position="10"/>
    </location>
</feature>
<dbReference type="RefSeq" id="WP_301228558.1">
    <property type="nucleotide sequence ID" value="NZ_JAROCG010000001.1"/>
</dbReference>
<keyword evidence="3" id="KW-1185">Reference proteome</keyword>
<evidence type="ECO:0000256" key="1">
    <source>
        <dbReference type="SAM" id="MobiDB-lite"/>
    </source>
</evidence>
<reference evidence="2" key="1">
    <citation type="submission" date="2023-06" db="EMBL/GenBank/DDBJ databases">
        <title>MT1 and MT2 Draft Genomes of Novel Species.</title>
        <authorList>
            <person name="Venkateswaran K."/>
        </authorList>
    </citation>
    <scope>NUCLEOTIDE SEQUENCE</scope>
    <source>
        <strain evidence="2">IIF3SC-B10</strain>
    </source>
</reference>
<name>A0ABT8K6W6_9MICC</name>
<dbReference type="EMBL" id="JAROCG010000001">
    <property type="protein sequence ID" value="MDN4612104.1"/>
    <property type="molecule type" value="Genomic_DNA"/>
</dbReference>
<organism evidence="2 3">
    <name type="scientific">Arthrobacter burdickii</name>
    <dbReference type="NCBI Taxonomy" id="3035920"/>
    <lineage>
        <taxon>Bacteria</taxon>
        <taxon>Bacillati</taxon>
        <taxon>Actinomycetota</taxon>
        <taxon>Actinomycetes</taxon>
        <taxon>Micrococcales</taxon>
        <taxon>Micrococcaceae</taxon>
        <taxon>Arthrobacter</taxon>
    </lineage>
</organism>
<feature type="region of interest" description="Disordered" evidence="1">
    <location>
        <begin position="1"/>
        <end position="20"/>
    </location>
</feature>
<gene>
    <name evidence="2" type="ORF">P5G52_14645</name>
</gene>
<sequence>MDDDMGSGDDGDLRPLTGDPQVDRIVAVLDGLDDLPVPEHVDMYLDVHARLSRELNPEQGLRQAGAHGAP</sequence>
<comment type="caution">
    <text evidence="2">The sequence shown here is derived from an EMBL/GenBank/DDBJ whole genome shotgun (WGS) entry which is preliminary data.</text>
</comment>
<evidence type="ECO:0000313" key="3">
    <source>
        <dbReference type="Proteomes" id="UP001174209"/>
    </source>
</evidence>
<evidence type="ECO:0000313" key="2">
    <source>
        <dbReference type="EMBL" id="MDN4612104.1"/>
    </source>
</evidence>
<dbReference type="Proteomes" id="UP001174209">
    <property type="component" value="Unassembled WGS sequence"/>
</dbReference>
<proteinExistence type="predicted"/>
<accession>A0ABT8K6W6</accession>
<evidence type="ECO:0008006" key="4">
    <source>
        <dbReference type="Google" id="ProtNLM"/>
    </source>
</evidence>
<protein>
    <recommendedName>
        <fullName evidence="4">Anti-sigma factor NepR domain-containing protein</fullName>
    </recommendedName>
</protein>